<dbReference type="PANTHER" id="PTHR47074">
    <property type="entry name" value="BNAC02G40300D PROTEIN"/>
    <property type="match status" value="1"/>
</dbReference>
<evidence type="ECO:0000313" key="2">
    <source>
        <dbReference type="EnsemblPlants" id="HORVU.MOREX.r3.6HG0607250.1.CDS1"/>
    </source>
</evidence>
<dbReference type="Proteomes" id="UP000011116">
    <property type="component" value="Chromosome 6H"/>
</dbReference>
<feature type="domain" description="RNase H type-1" evidence="1">
    <location>
        <begin position="107"/>
        <end position="224"/>
    </location>
</feature>
<dbReference type="GO" id="GO:0004523">
    <property type="term" value="F:RNA-DNA hybrid ribonuclease activity"/>
    <property type="evidence" value="ECO:0007669"/>
    <property type="project" value="InterPro"/>
</dbReference>
<dbReference type="Gene3D" id="3.30.420.10">
    <property type="entry name" value="Ribonuclease H-like superfamily/Ribonuclease H"/>
    <property type="match status" value="1"/>
</dbReference>
<dbReference type="Pfam" id="PF13456">
    <property type="entry name" value="RVT_3"/>
    <property type="match status" value="1"/>
</dbReference>
<keyword evidence="3" id="KW-1185">Reference proteome</keyword>
<dbReference type="AlphaFoldDB" id="A0A8I6YCX1"/>
<accession>A0A8I6YCX1</accession>
<dbReference type="InterPro" id="IPR052929">
    <property type="entry name" value="RNase_H-like_EbsB-rel"/>
</dbReference>
<dbReference type="InterPro" id="IPR036397">
    <property type="entry name" value="RNaseH_sf"/>
</dbReference>
<dbReference type="EnsemblPlants" id="HORVU.MOREX.r3.6HG0607250.1">
    <property type="protein sequence ID" value="HORVU.MOREX.r3.6HG0607250.1.CDS1"/>
    <property type="gene ID" value="HORVU.MOREX.r3.6HG0607250"/>
</dbReference>
<dbReference type="InterPro" id="IPR044730">
    <property type="entry name" value="RNase_H-like_dom_plant"/>
</dbReference>
<dbReference type="InterPro" id="IPR002156">
    <property type="entry name" value="RNaseH_domain"/>
</dbReference>
<evidence type="ECO:0000313" key="3">
    <source>
        <dbReference type="Proteomes" id="UP000011116"/>
    </source>
</evidence>
<protein>
    <recommendedName>
        <fullName evidence="1">RNase H type-1 domain-containing protein</fullName>
    </recommendedName>
</protein>
<dbReference type="Gramene" id="HORVU.MOREX.r3.6HG0607250.1">
    <property type="protein sequence ID" value="HORVU.MOREX.r3.6HG0607250.1.CDS1"/>
    <property type="gene ID" value="HORVU.MOREX.r3.6HG0607250"/>
</dbReference>
<dbReference type="SUPFAM" id="SSF53098">
    <property type="entry name" value="Ribonuclease H-like"/>
    <property type="match status" value="1"/>
</dbReference>
<evidence type="ECO:0000259" key="1">
    <source>
        <dbReference type="Pfam" id="PF13456"/>
    </source>
</evidence>
<dbReference type="InterPro" id="IPR012337">
    <property type="entry name" value="RNaseH-like_sf"/>
</dbReference>
<reference evidence="3" key="1">
    <citation type="journal article" date="2012" name="Nature">
        <title>A physical, genetic and functional sequence assembly of the barley genome.</title>
        <authorList>
            <consortium name="The International Barley Genome Sequencing Consortium"/>
            <person name="Mayer K.F."/>
            <person name="Waugh R."/>
            <person name="Brown J.W."/>
            <person name="Schulman A."/>
            <person name="Langridge P."/>
            <person name="Platzer M."/>
            <person name="Fincher G.B."/>
            <person name="Muehlbauer G.J."/>
            <person name="Sato K."/>
            <person name="Close T.J."/>
            <person name="Wise R.P."/>
            <person name="Stein N."/>
        </authorList>
    </citation>
    <scope>NUCLEOTIDE SEQUENCE [LARGE SCALE GENOMIC DNA]</scope>
    <source>
        <strain evidence="3">cv. Morex</strain>
    </source>
</reference>
<dbReference type="GO" id="GO:0003676">
    <property type="term" value="F:nucleic acid binding"/>
    <property type="evidence" value="ECO:0007669"/>
    <property type="project" value="InterPro"/>
</dbReference>
<dbReference type="PANTHER" id="PTHR47074:SF73">
    <property type="entry name" value="OS04G0448401 PROTEIN"/>
    <property type="match status" value="1"/>
</dbReference>
<reference evidence="2" key="3">
    <citation type="submission" date="2022-01" db="UniProtKB">
        <authorList>
            <consortium name="EnsemblPlants"/>
        </authorList>
    </citation>
    <scope>IDENTIFICATION</scope>
    <source>
        <strain evidence="2">subsp. vulgare</strain>
    </source>
</reference>
<proteinExistence type="predicted"/>
<organism evidence="2 3">
    <name type="scientific">Hordeum vulgare subsp. vulgare</name>
    <name type="common">Domesticated barley</name>
    <dbReference type="NCBI Taxonomy" id="112509"/>
    <lineage>
        <taxon>Eukaryota</taxon>
        <taxon>Viridiplantae</taxon>
        <taxon>Streptophyta</taxon>
        <taxon>Embryophyta</taxon>
        <taxon>Tracheophyta</taxon>
        <taxon>Spermatophyta</taxon>
        <taxon>Magnoliopsida</taxon>
        <taxon>Liliopsida</taxon>
        <taxon>Poales</taxon>
        <taxon>Poaceae</taxon>
        <taxon>BOP clade</taxon>
        <taxon>Pooideae</taxon>
        <taxon>Triticodae</taxon>
        <taxon>Triticeae</taxon>
        <taxon>Hordeinae</taxon>
        <taxon>Hordeum</taxon>
    </lineage>
</organism>
<sequence>MGASLSTPPVRLTSQRALSSWLLAWFADAAKEEKELMIQAVYGLWIARNNTREGRKLQQPHEIIEQLKFHLAEWKMANETRASQSEPQSIQKWEPRDFGWVKINSDDAVSRAGTNGGGGTIFRDHQVAFVAGASQFFPGIVYPEAVEALAYRKAIEMAIDLNIPRAHLELDCKTLVAKINSPGLNLSTIGPWVQEIKTMLTSFMEFKVTWIGRSGNMAAHKLAKVGVGEHRDEIWMDSPPDFLLSVI</sequence>
<dbReference type="SMR" id="A0A8I6YCX1"/>
<dbReference type="CDD" id="cd06222">
    <property type="entry name" value="RNase_H_like"/>
    <property type="match status" value="1"/>
</dbReference>
<name>A0A8I6YCX1_HORVV</name>
<reference evidence="2" key="2">
    <citation type="submission" date="2020-10" db="EMBL/GenBank/DDBJ databases">
        <authorList>
            <person name="Scholz U."/>
            <person name="Mascher M."/>
            <person name="Fiebig A."/>
        </authorList>
    </citation>
    <scope>NUCLEOTIDE SEQUENCE [LARGE SCALE GENOMIC DNA]</scope>
    <source>
        <strain evidence="2">cv. Morex</strain>
    </source>
</reference>